<accession>A0A0V0GNU6</accession>
<protein>
    <submittedName>
        <fullName evidence="1">Putative ovule protein</fullName>
    </submittedName>
</protein>
<evidence type="ECO:0000313" key="1">
    <source>
        <dbReference type="EMBL" id="JAP08886.1"/>
    </source>
</evidence>
<reference evidence="1" key="1">
    <citation type="submission" date="2015-12" db="EMBL/GenBank/DDBJ databases">
        <title>Gene expression during late stages of embryo sac development: a critical building block for successful pollen-pistil interactions.</title>
        <authorList>
            <person name="Liu Y."/>
            <person name="Joly V."/>
            <person name="Sabar M."/>
            <person name="Matton D.P."/>
        </authorList>
    </citation>
    <scope>NUCLEOTIDE SEQUENCE</scope>
</reference>
<dbReference type="EMBL" id="GEDG01036086">
    <property type="protein sequence ID" value="JAP08886.1"/>
    <property type="molecule type" value="Transcribed_RNA"/>
</dbReference>
<sequence>MMIYKMANAQMRSVCLVAVYQVLLCVLIKFILLCHEKDVHSARHLQVMSTSLKNCTLSAIISSMNPTICFLVLC</sequence>
<proteinExistence type="predicted"/>
<dbReference type="AlphaFoldDB" id="A0A0V0GNU6"/>
<organism evidence="1">
    <name type="scientific">Solanum chacoense</name>
    <name type="common">Chaco potato</name>
    <dbReference type="NCBI Taxonomy" id="4108"/>
    <lineage>
        <taxon>Eukaryota</taxon>
        <taxon>Viridiplantae</taxon>
        <taxon>Streptophyta</taxon>
        <taxon>Embryophyta</taxon>
        <taxon>Tracheophyta</taxon>
        <taxon>Spermatophyta</taxon>
        <taxon>Magnoliopsida</taxon>
        <taxon>eudicotyledons</taxon>
        <taxon>Gunneridae</taxon>
        <taxon>Pentapetalae</taxon>
        <taxon>asterids</taxon>
        <taxon>lamiids</taxon>
        <taxon>Solanales</taxon>
        <taxon>Solanaceae</taxon>
        <taxon>Solanoideae</taxon>
        <taxon>Solaneae</taxon>
        <taxon>Solanum</taxon>
    </lineage>
</organism>
<name>A0A0V0GNU6_SOLCH</name>